<reference evidence="1 2" key="1">
    <citation type="submission" date="2020-09" db="EMBL/GenBank/DDBJ databases">
        <title>Brevundimonas sp. LVF1 isolated from an oligotrophic pond in Goettingen, Germany.</title>
        <authorList>
            <person name="Friedrich I."/>
            <person name="Klassen A."/>
            <person name="Neubauer H."/>
            <person name="Schneider D."/>
            <person name="Hertel R."/>
            <person name="Daniel R."/>
        </authorList>
    </citation>
    <scope>NUCLEOTIDE SEQUENCE [LARGE SCALE GENOMIC DNA]</scope>
    <source>
        <strain evidence="1 2">LVF1</strain>
    </source>
</reference>
<protein>
    <submittedName>
        <fullName evidence="1">Uncharacterized protein</fullName>
    </submittedName>
</protein>
<proteinExistence type="predicted"/>
<keyword evidence="2" id="KW-1185">Reference proteome</keyword>
<dbReference type="RefSeq" id="WP_207821768.1">
    <property type="nucleotide sequence ID" value="NZ_CP062006.1"/>
</dbReference>
<sequence>MTSFIVRYSGRGTGVLRTETVAAENTPSAVALVKRRLGASQTFREARVFEDEELRFNVTAGRGGAVTSEERARL</sequence>
<organism evidence="1 2">
    <name type="scientific">Brevundimonas pondensis</name>
    <dbReference type="NCBI Taxonomy" id="2774189"/>
    <lineage>
        <taxon>Bacteria</taxon>
        <taxon>Pseudomonadati</taxon>
        <taxon>Pseudomonadota</taxon>
        <taxon>Alphaproteobacteria</taxon>
        <taxon>Caulobacterales</taxon>
        <taxon>Caulobacteraceae</taxon>
        <taxon>Brevundimonas</taxon>
    </lineage>
</organism>
<name>A0ABX7SFV0_9CAUL</name>
<accession>A0ABX7SFV0</accession>
<gene>
    <name evidence="1" type="ORF">IFE19_09590</name>
</gene>
<dbReference type="EMBL" id="CP062006">
    <property type="protein sequence ID" value="QTC86422.1"/>
    <property type="molecule type" value="Genomic_DNA"/>
</dbReference>
<evidence type="ECO:0000313" key="1">
    <source>
        <dbReference type="EMBL" id="QTC86422.1"/>
    </source>
</evidence>
<dbReference type="Proteomes" id="UP000663942">
    <property type="component" value="Chromosome"/>
</dbReference>
<evidence type="ECO:0000313" key="2">
    <source>
        <dbReference type="Proteomes" id="UP000663942"/>
    </source>
</evidence>